<comment type="caution">
    <text evidence="2">The sequence shown here is derived from an EMBL/GenBank/DDBJ whole genome shotgun (WGS) entry which is preliminary data.</text>
</comment>
<name>A0ABD1UNE6_9LAMI</name>
<feature type="region of interest" description="Disordered" evidence="1">
    <location>
        <begin position="73"/>
        <end position="110"/>
    </location>
</feature>
<proteinExistence type="predicted"/>
<protein>
    <submittedName>
        <fullName evidence="2">Uncharacterized protein</fullName>
    </submittedName>
</protein>
<accession>A0ABD1UNE6</accession>
<evidence type="ECO:0000256" key="1">
    <source>
        <dbReference type="SAM" id="MobiDB-lite"/>
    </source>
</evidence>
<reference evidence="3" key="1">
    <citation type="submission" date="2024-07" db="EMBL/GenBank/DDBJ databases">
        <title>Two chromosome-level genome assemblies of Korean endemic species Abeliophyllum distichum and Forsythia ovata (Oleaceae).</title>
        <authorList>
            <person name="Jang H."/>
        </authorList>
    </citation>
    <scope>NUCLEOTIDE SEQUENCE [LARGE SCALE GENOMIC DNA]</scope>
</reference>
<evidence type="ECO:0000313" key="2">
    <source>
        <dbReference type="EMBL" id="KAL2526587.1"/>
    </source>
</evidence>
<evidence type="ECO:0000313" key="3">
    <source>
        <dbReference type="Proteomes" id="UP001604336"/>
    </source>
</evidence>
<keyword evidence="3" id="KW-1185">Reference proteome</keyword>
<organism evidence="2 3">
    <name type="scientific">Abeliophyllum distichum</name>
    <dbReference type="NCBI Taxonomy" id="126358"/>
    <lineage>
        <taxon>Eukaryota</taxon>
        <taxon>Viridiplantae</taxon>
        <taxon>Streptophyta</taxon>
        <taxon>Embryophyta</taxon>
        <taxon>Tracheophyta</taxon>
        <taxon>Spermatophyta</taxon>
        <taxon>Magnoliopsida</taxon>
        <taxon>eudicotyledons</taxon>
        <taxon>Gunneridae</taxon>
        <taxon>Pentapetalae</taxon>
        <taxon>asterids</taxon>
        <taxon>lamiids</taxon>
        <taxon>Lamiales</taxon>
        <taxon>Oleaceae</taxon>
        <taxon>Forsythieae</taxon>
        <taxon>Abeliophyllum</taxon>
    </lineage>
</organism>
<dbReference type="Proteomes" id="UP001604336">
    <property type="component" value="Unassembled WGS sequence"/>
</dbReference>
<sequence length="170" mass="19226">MLHHMSSVHRGHRPMALPYGMTLTKIFQHFQVSFHDKVVLSPKPTDTINIRTLRRMKIFKEDGQWIVKSKGFDNESSPSMFPFKGGEEMDEDEDAPLPRPRSHRSSSSTSGFTFTKDHYNLLNGWIDSLTSTVEGLHHTVGNLQQSIDGMTLLLEALHSRLDAIISPPDA</sequence>
<dbReference type="AlphaFoldDB" id="A0ABD1UNE6"/>
<dbReference type="EMBL" id="JBFOLK010000003">
    <property type="protein sequence ID" value="KAL2526587.1"/>
    <property type="molecule type" value="Genomic_DNA"/>
</dbReference>
<gene>
    <name evidence="2" type="ORF">Adt_11641</name>
</gene>